<protein>
    <submittedName>
        <fullName evidence="2">Uncharacterized protein</fullName>
    </submittedName>
</protein>
<evidence type="ECO:0000256" key="1">
    <source>
        <dbReference type="SAM" id="MobiDB-lite"/>
    </source>
</evidence>
<dbReference type="Proteomes" id="UP000007015">
    <property type="component" value="Chromosome 10"/>
</dbReference>
<proteinExistence type="predicted"/>
<evidence type="ECO:0000313" key="2">
    <source>
        <dbReference type="EMBL" id="EAY79042.1"/>
    </source>
</evidence>
<feature type="region of interest" description="Disordered" evidence="1">
    <location>
        <begin position="75"/>
        <end position="104"/>
    </location>
</feature>
<name>A2Z8V8_ORYSI</name>
<dbReference type="EMBL" id="CM000135">
    <property type="protein sequence ID" value="EAY79042.1"/>
    <property type="molecule type" value="Genomic_DNA"/>
</dbReference>
<accession>A2Z8V8</accession>
<gene>
    <name evidence="2" type="ORF">OsI_34154</name>
</gene>
<evidence type="ECO:0000313" key="3">
    <source>
        <dbReference type="Proteomes" id="UP000007015"/>
    </source>
</evidence>
<reference evidence="2 3" key="1">
    <citation type="journal article" date="2005" name="PLoS Biol.">
        <title>The genomes of Oryza sativa: a history of duplications.</title>
        <authorList>
            <person name="Yu J."/>
            <person name="Wang J."/>
            <person name="Lin W."/>
            <person name="Li S."/>
            <person name="Li H."/>
            <person name="Zhou J."/>
            <person name="Ni P."/>
            <person name="Dong W."/>
            <person name="Hu S."/>
            <person name="Zeng C."/>
            <person name="Zhang J."/>
            <person name="Zhang Y."/>
            <person name="Li R."/>
            <person name="Xu Z."/>
            <person name="Li S."/>
            <person name="Li X."/>
            <person name="Zheng H."/>
            <person name="Cong L."/>
            <person name="Lin L."/>
            <person name="Yin J."/>
            <person name="Geng J."/>
            <person name="Li G."/>
            <person name="Shi J."/>
            <person name="Liu J."/>
            <person name="Lv H."/>
            <person name="Li J."/>
            <person name="Wang J."/>
            <person name="Deng Y."/>
            <person name="Ran L."/>
            <person name="Shi X."/>
            <person name="Wang X."/>
            <person name="Wu Q."/>
            <person name="Li C."/>
            <person name="Ren X."/>
            <person name="Wang J."/>
            <person name="Wang X."/>
            <person name="Li D."/>
            <person name="Liu D."/>
            <person name="Zhang X."/>
            <person name="Ji Z."/>
            <person name="Zhao W."/>
            <person name="Sun Y."/>
            <person name="Zhang Z."/>
            <person name="Bao J."/>
            <person name="Han Y."/>
            <person name="Dong L."/>
            <person name="Ji J."/>
            <person name="Chen P."/>
            <person name="Wu S."/>
            <person name="Liu J."/>
            <person name="Xiao Y."/>
            <person name="Bu D."/>
            <person name="Tan J."/>
            <person name="Yang L."/>
            <person name="Ye C."/>
            <person name="Zhang J."/>
            <person name="Xu J."/>
            <person name="Zhou Y."/>
            <person name="Yu Y."/>
            <person name="Zhang B."/>
            <person name="Zhuang S."/>
            <person name="Wei H."/>
            <person name="Liu B."/>
            <person name="Lei M."/>
            <person name="Yu H."/>
            <person name="Li Y."/>
            <person name="Xu H."/>
            <person name="Wei S."/>
            <person name="He X."/>
            <person name="Fang L."/>
            <person name="Zhang Z."/>
            <person name="Zhang Y."/>
            <person name="Huang X."/>
            <person name="Su Z."/>
            <person name="Tong W."/>
            <person name="Li J."/>
            <person name="Tong Z."/>
            <person name="Li S."/>
            <person name="Ye J."/>
            <person name="Wang L."/>
            <person name="Fang L."/>
            <person name="Lei T."/>
            <person name="Chen C."/>
            <person name="Chen H."/>
            <person name="Xu Z."/>
            <person name="Li H."/>
            <person name="Huang H."/>
            <person name="Zhang F."/>
            <person name="Xu H."/>
            <person name="Li N."/>
            <person name="Zhao C."/>
            <person name="Li S."/>
            <person name="Dong L."/>
            <person name="Huang Y."/>
            <person name="Li L."/>
            <person name="Xi Y."/>
            <person name="Qi Q."/>
            <person name="Li W."/>
            <person name="Zhang B."/>
            <person name="Hu W."/>
            <person name="Zhang Y."/>
            <person name="Tian X."/>
            <person name="Jiao Y."/>
            <person name="Liang X."/>
            <person name="Jin J."/>
            <person name="Gao L."/>
            <person name="Zheng W."/>
            <person name="Hao B."/>
            <person name="Liu S."/>
            <person name="Wang W."/>
            <person name="Yuan L."/>
            <person name="Cao M."/>
            <person name="McDermott J."/>
            <person name="Samudrala R."/>
            <person name="Wang J."/>
            <person name="Wong G.K."/>
            <person name="Yang H."/>
        </authorList>
    </citation>
    <scope>NUCLEOTIDE SEQUENCE [LARGE SCALE GENOMIC DNA]</scope>
    <source>
        <strain evidence="3">cv. 93-11</strain>
    </source>
</reference>
<dbReference type="HOGENOM" id="CLU_2100955_0_0_1"/>
<feature type="compositionally biased region" description="Polar residues" evidence="1">
    <location>
        <begin position="88"/>
        <end position="98"/>
    </location>
</feature>
<keyword evidence="3" id="KW-1185">Reference proteome</keyword>
<sequence length="116" mass="12137">MVPLRRSFGGSARIGVYSGVVVARRLHQNVLWRGAGVRHHWRPVASREGAGVRAISSGGSAGSWSIVAALSSMSGEARGRRPGATAGKASTTAPVTSRTAHKSPKKLVELLMHEAT</sequence>
<dbReference type="Gramene" id="BGIOSGA033191-TA">
    <property type="protein sequence ID" value="BGIOSGA033191-PA"/>
    <property type="gene ID" value="BGIOSGA033191"/>
</dbReference>
<dbReference type="AlphaFoldDB" id="A2Z8V8"/>
<organism evidence="2 3">
    <name type="scientific">Oryza sativa subsp. indica</name>
    <name type="common">Rice</name>
    <dbReference type="NCBI Taxonomy" id="39946"/>
    <lineage>
        <taxon>Eukaryota</taxon>
        <taxon>Viridiplantae</taxon>
        <taxon>Streptophyta</taxon>
        <taxon>Embryophyta</taxon>
        <taxon>Tracheophyta</taxon>
        <taxon>Spermatophyta</taxon>
        <taxon>Magnoliopsida</taxon>
        <taxon>Liliopsida</taxon>
        <taxon>Poales</taxon>
        <taxon>Poaceae</taxon>
        <taxon>BOP clade</taxon>
        <taxon>Oryzoideae</taxon>
        <taxon>Oryzeae</taxon>
        <taxon>Oryzinae</taxon>
        <taxon>Oryza</taxon>
        <taxon>Oryza sativa</taxon>
    </lineage>
</organism>